<proteinExistence type="inferred from homology"/>
<organism evidence="6 7">
    <name type="scientific">Atlantibacter hermannii NBRC 105704</name>
    <dbReference type="NCBI Taxonomy" id="1115512"/>
    <lineage>
        <taxon>Bacteria</taxon>
        <taxon>Pseudomonadati</taxon>
        <taxon>Pseudomonadota</taxon>
        <taxon>Gammaproteobacteria</taxon>
        <taxon>Enterobacterales</taxon>
        <taxon>Enterobacteriaceae</taxon>
        <taxon>Atlantibacter</taxon>
    </lineage>
</organism>
<dbReference type="AlphaFoldDB" id="H5V017"/>
<comment type="caution">
    <text evidence="6">The sequence shown here is derived from an EMBL/GenBank/DDBJ whole genome shotgun (WGS) entry which is preliminary data.</text>
</comment>
<evidence type="ECO:0000256" key="1">
    <source>
        <dbReference type="ARBA" id="ARBA00022898"/>
    </source>
</evidence>
<evidence type="ECO:0000256" key="2">
    <source>
        <dbReference type="HAMAP-Rule" id="MF_02087"/>
    </source>
</evidence>
<sequence>MSDIARNLAQIKAKISAAALRCGRSSEEVTLLAVSKTKPASDIEQAIAAGQRAFGENYVQEGVEKIRHFADLGVSGLEWHFIGPLQSNKSRLVAEHFDWCHTVDRLRIATRLSDQRPKEMPPLNVLIQINISDEHSKSGIPLAALDELADQIAELPGLTLRGLMAIPAPESSYERQFAVAQQMAVAFSALKHRYPHVDTLSLGMSDDMDAAIAAGSTMVRIGTAIFGARDYNKAHQGQ</sequence>
<comment type="cofactor">
    <cofactor evidence="3">
        <name>pyridoxal 5'-phosphate</name>
        <dbReference type="ChEBI" id="CHEBI:597326"/>
    </cofactor>
</comment>
<dbReference type="InterPro" id="IPR001608">
    <property type="entry name" value="Ala_racemase_N"/>
</dbReference>
<evidence type="ECO:0000256" key="4">
    <source>
        <dbReference type="RuleBase" id="RU004514"/>
    </source>
</evidence>
<keyword evidence="7" id="KW-1185">Reference proteome</keyword>
<dbReference type="eggNOG" id="COG0325">
    <property type="taxonomic scope" value="Bacteria"/>
</dbReference>
<comment type="similarity">
    <text evidence="2 4">Belongs to the pyridoxal phosphate-binding protein YggS/PROSC family.</text>
</comment>
<dbReference type="PANTHER" id="PTHR10146">
    <property type="entry name" value="PROLINE SYNTHETASE CO-TRANSCRIBED BACTERIAL HOMOLOG PROTEIN"/>
    <property type="match status" value="1"/>
</dbReference>
<reference evidence="6 7" key="1">
    <citation type="submission" date="2012-02" db="EMBL/GenBank/DDBJ databases">
        <title>Whole genome shotgun sequence of Escherichia hermannii NBRC 105704.</title>
        <authorList>
            <person name="Yoshida I."/>
            <person name="Hosoyama A."/>
            <person name="Tsuchikane K."/>
            <person name="Katsumata H."/>
            <person name="Yamazaki S."/>
            <person name="Fujita N."/>
        </authorList>
    </citation>
    <scope>NUCLEOTIDE SEQUENCE [LARGE SCALE GENOMIC DNA]</scope>
    <source>
        <strain evidence="6 7">NBRC 105704</strain>
    </source>
</reference>
<dbReference type="PIRSF" id="PIRSF004848">
    <property type="entry name" value="YBL036c_PLPDEIII"/>
    <property type="match status" value="1"/>
</dbReference>
<accession>H5V017</accession>
<dbReference type="InterPro" id="IPR011078">
    <property type="entry name" value="PyrdxlP_homeostasis"/>
</dbReference>
<dbReference type="InterPro" id="IPR029066">
    <property type="entry name" value="PLP-binding_barrel"/>
</dbReference>
<evidence type="ECO:0000259" key="5">
    <source>
        <dbReference type="Pfam" id="PF01168"/>
    </source>
</evidence>
<dbReference type="CDD" id="cd06824">
    <property type="entry name" value="PLPDE_III_Yggs_like"/>
    <property type="match status" value="1"/>
</dbReference>
<feature type="modified residue" description="N6-(pyridoxal phosphate)lysine" evidence="2 3">
    <location>
        <position position="36"/>
    </location>
</feature>
<feature type="domain" description="Alanine racemase N-terminal" evidence="5">
    <location>
        <begin position="7"/>
        <end position="229"/>
    </location>
</feature>
<dbReference type="Gene3D" id="3.20.20.10">
    <property type="entry name" value="Alanine racemase"/>
    <property type="match status" value="1"/>
</dbReference>
<dbReference type="SUPFAM" id="SSF51419">
    <property type="entry name" value="PLP-binding barrel"/>
    <property type="match status" value="1"/>
</dbReference>
<dbReference type="RefSeq" id="WP_002434391.1">
    <property type="nucleotide sequence ID" value="NZ_BAFF01000002.1"/>
</dbReference>
<dbReference type="PROSITE" id="PS01211">
    <property type="entry name" value="UPF0001"/>
    <property type="match status" value="1"/>
</dbReference>
<dbReference type="PANTHER" id="PTHR10146:SF14">
    <property type="entry name" value="PYRIDOXAL PHOSPHATE HOMEOSTASIS PROTEIN"/>
    <property type="match status" value="1"/>
</dbReference>
<dbReference type="NCBIfam" id="TIGR00044">
    <property type="entry name" value="YggS family pyridoxal phosphate-dependent enzyme"/>
    <property type="match status" value="1"/>
</dbReference>
<evidence type="ECO:0000313" key="7">
    <source>
        <dbReference type="Proteomes" id="UP000010297"/>
    </source>
</evidence>
<comment type="function">
    <text evidence="2">Pyridoxal 5'-phosphate (PLP)-binding protein, which is involved in PLP homeostasis.</text>
</comment>
<comment type="subunit">
    <text evidence="2">Monomer.</text>
</comment>
<name>H5V017_ATLHE</name>
<dbReference type="GO" id="GO:0030170">
    <property type="term" value="F:pyridoxal phosphate binding"/>
    <property type="evidence" value="ECO:0007669"/>
    <property type="project" value="UniProtKB-UniRule"/>
</dbReference>
<gene>
    <name evidence="6" type="primary">yggS</name>
    <name evidence="6" type="ORF">EH105704_02_03540</name>
</gene>
<dbReference type="GeneID" id="92827159"/>
<evidence type="ECO:0000313" key="6">
    <source>
        <dbReference type="EMBL" id="GAB51325.1"/>
    </source>
</evidence>
<keyword evidence="1 2" id="KW-0663">Pyridoxal phosphate</keyword>
<protein>
    <recommendedName>
        <fullName evidence="2">Pyridoxal phosphate homeostasis protein</fullName>
        <shortName evidence="2">PLP homeostasis protein</shortName>
    </recommendedName>
</protein>
<dbReference type="FunFam" id="3.20.20.10:FF:000004">
    <property type="entry name" value="Pyridoxal phosphate homeostasis protein"/>
    <property type="match status" value="1"/>
</dbReference>
<dbReference type="EMBL" id="BAFF01000002">
    <property type="protein sequence ID" value="GAB51325.1"/>
    <property type="molecule type" value="Genomic_DNA"/>
</dbReference>
<dbReference type="Pfam" id="PF01168">
    <property type="entry name" value="Ala_racemase_N"/>
    <property type="match status" value="1"/>
</dbReference>
<dbReference type="Proteomes" id="UP000010297">
    <property type="component" value="Unassembled WGS sequence"/>
</dbReference>
<dbReference type="HAMAP" id="MF_02087">
    <property type="entry name" value="PLP_homeostasis"/>
    <property type="match status" value="1"/>
</dbReference>
<evidence type="ECO:0000256" key="3">
    <source>
        <dbReference type="PIRSR" id="PIRSR004848-1"/>
    </source>
</evidence>